<reference evidence="1 2" key="1">
    <citation type="submission" date="2019-07" db="EMBL/GenBank/DDBJ databases">
        <title>Whole genome shotgun sequence of Segetibacter aerophilus NBRC 106135.</title>
        <authorList>
            <person name="Hosoyama A."/>
            <person name="Uohara A."/>
            <person name="Ohji S."/>
            <person name="Ichikawa N."/>
        </authorList>
    </citation>
    <scope>NUCLEOTIDE SEQUENCE [LARGE SCALE GENOMIC DNA]</scope>
    <source>
        <strain evidence="1 2">NBRC 106135</strain>
    </source>
</reference>
<name>A0A512B769_9BACT</name>
<dbReference type="SUPFAM" id="SSF69304">
    <property type="entry name" value="Tricorn protease N-terminal domain"/>
    <property type="match status" value="1"/>
</dbReference>
<dbReference type="Proteomes" id="UP000321513">
    <property type="component" value="Unassembled WGS sequence"/>
</dbReference>
<keyword evidence="2" id="KW-1185">Reference proteome</keyword>
<dbReference type="EMBL" id="BJYT01000001">
    <property type="protein sequence ID" value="GEO07637.1"/>
    <property type="molecule type" value="Genomic_DNA"/>
</dbReference>
<comment type="caution">
    <text evidence="1">The sequence shown here is derived from an EMBL/GenBank/DDBJ whole genome shotgun (WGS) entry which is preliminary data.</text>
</comment>
<protein>
    <recommendedName>
        <fullName evidence="3">Bacterial surface antigen (D15) domain-containing protein</fullName>
    </recommendedName>
</protein>
<organism evidence="1 2">
    <name type="scientific">Segetibacter aerophilus</name>
    <dbReference type="NCBI Taxonomy" id="670293"/>
    <lineage>
        <taxon>Bacteria</taxon>
        <taxon>Pseudomonadati</taxon>
        <taxon>Bacteroidota</taxon>
        <taxon>Chitinophagia</taxon>
        <taxon>Chitinophagales</taxon>
        <taxon>Chitinophagaceae</taxon>
        <taxon>Segetibacter</taxon>
    </lineage>
</organism>
<dbReference type="PANTHER" id="PTHR36842">
    <property type="entry name" value="PROTEIN TOLB HOMOLOG"/>
    <property type="match status" value="1"/>
</dbReference>
<evidence type="ECO:0008006" key="3">
    <source>
        <dbReference type="Google" id="ProtNLM"/>
    </source>
</evidence>
<dbReference type="Gene3D" id="2.120.10.30">
    <property type="entry name" value="TolB, C-terminal domain"/>
    <property type="match status" value="1"/>
</dbReference>
<accession>A0A512B769</accession>
<dbReference type="PANTHER" id="PTHR36842:SF1">
    <property type="entry name" value="PROTEIN TOLB"/>
    <property type="match status" value="1"/>
</dbReference>
<evidence type="ECO:0000313" key="1">
    <source>
        <dbReference type="EMBL" id="GEO07637.1"/>
    </source>
</evidence>
<gene>
    <name evidence="1" type="ORF">SAE01_01330</name>
</gene>
<dbReference type="AlphaFoldDB" id="A0A512B769"/>
<evidence type="ECO:0000313" key="2">
    <source>
        <dbReference type="Proteomes" id="UP000321513"/>
    </source>
</evidence>
<dbReference type="InterPro" id="IPR011042">
    <property type="entry name" value="6-blade_b-propeller_TolB-like"/>
</dbReference>
<proteinExistence type="predicted"/>
<sequence>MLLQSASAYCQVFGGNPSSIKWNQINTDTARVIFPVGLEDAGKRVSSIVHELQKSHTRSIGSNLRKINIVLQNQSTVSNAYVGLGPYRSEFYLFAPTNSFELGAINWADLLSVHEYRHVEQYSNFNIGLSKVASVLFGQEGQALANSASVPDWFFEGDAVFNETALTRQGRGRLPYFFKGYESLFKQDKRYSYMKLRNGSLTNYVPDHYQLGYLLVAYGREKYGADFWKKVSHDAAAFKPFIYPWQGAVKKYAGIGYKQFVAEAFAFYHNMWTLSKGKTVDYITPIHGNYITDYKYPYLSADRSIIVLKRSYRRIPAFYKLLPNGKEEKIGVRDISNDDYFSFNAGKIAYASYKADKRWGYREFSDIKVMDIKTGKSERITNKERYVSPDISHDGKKVIAVEMRTNQMSDLVALSLKGETLFRSKASRGIVYTYPKFSANDSFVYTPVRNEGGEMALLKIEFSTGKETKLIPFSERIFGMPTVQGDTIFFTSSYRSSDETWAFIESKNKTYRVAVHPTGFYQAVYDAPNKRLIASNFTADGYRLASIRDTALLWRSLESKEDAIPDIYTVAALQQEKYTTLENISTRNFPVKKYRKTFNLLNFHSWRPEYSDPEFSIMLLGQNVLNTLQSDLYYTYNRNESSHKAGVNATYGGWFVQPTLGASQTWNRSVSLNRTANPIRDSIANYSEFNVNAGLRLPLNFSSGKQYRYLTATATINRQSISGTGIYKNFIRDQSFNYWQGRLQYSGQIQKAVQQIYPQWAQTFLLQYRSTVNRITANQFLAYGSLFLPGFHINHNIVFTVAYQRRDTLGQYPFSNNFPFSRGYSVVDFPRMFRIGSNYHFPLVYPDWGVGNVVYFKRLRANAFHDLTRVKSLRTGNKFLFNLVGGELFFDTKWWNQQDVSFGIRYSRLLDYGTLGLKQPNKWEIILPIGLF</sequence>